<keyword evidence="2" id="KW-1185">Reference proteome</keyword>
<accession>A0A9W9QXH9</accession>
<dbReference type="Proteomes" id="UP001148299">
    <property type="component" value="Unassembled WGS sequence"/>
</dbReference>
<evidence type="ECO:0000313" key="2">
    <source>
        <dbReference type="Proteomes" id="UP001148299"/>
    </source>
</evidence>
<name>A0A9W9QXH9_PENBR</name>
<comment type="caution">
    <text evidence="1">The sequence shown here is derived from an EMBL/GenBank/DDBJ whole genome shotgun (WGS) entry which is preliminary data.</text>
</comment>
<protein>
    <submittedName>
        <fullName evidence="1">Uncharacterized protein</fullName>
    </submittedName>
</protein>
<sequence>MCLDAPEEHLKFSRLDPLEEMHCMGYWEIYKKVHLAESRLEPRGVVDQVVRWRSGNVIDHTR</sequence>
<reference evidence="1" key="2">
    <citation type="journal article" date="2023" name="IMA Fungus">
        <title>Comparative genomic study of the Penicillium genus elucidates a diverse pangenome and 15 lateral gene transfer events.</title>
        <authorList>
            <person name="Petersen C."/>
            <person name="Sorensen T."/>
            <person name="Nielsen M.R."/>
            <person name="Sondergaard T.E."/>
            <person name="Sorensen J.L."/>
            <person name="Fitzpatrick D.A."/>
            <person name="Frisvad J.C."/>
            <person name="Nielsen K.L."/>
        </authorList>
    </citation>
    <scope>NUCLEOTIDE SEQUENCE</scope>
    <source>
        <strain evidence="1">IBT 35675</strain>
    </source>
</reference>
<reference evidence="1" key="1">
    <citation type="submission" date="2022-12" db="EMBL/GenBank/DDBJ databases">
        <authorList>
            <person name="Petersen C."/>
        </authorList>
    </citation>
    <scope>NUCLEOTIDE SEQUENCE</scope>
    <source>
        <strain evidence="1">IBT 35675</strain>
    </source>
</reference>
<gene>
    <name evidence="1" type="ORF">N7541_007635</name>
</gene>
<dbReference type="EMBL" id="JAPZBR010000006">
    <property type="protein sequence ID" value="KAJ5349908.1"/>
    <property type="molecule type" value="Genomic_DNA"/>
</dbReference>
<dbReference type="AlphaFoldDB" id="A0A9W9QXH9"/>
<organism evidence="1 2">
    <name type="scientific">Penicillium brevicompactum</name>
    <dbReference type="NCBI Taxonomy" id="5074"/>
    <lineage>
        <taxon>Eukaryota</taxon>
        <taxon>Fungi</taxon>
        <taxon>Dikarya</taxon>
        <taxon>Ascomycota</taxon>
        <taxon>Pezizomycotina</taxon>
        <taxon>Eurotiomycetes</taxon>
        <taxon>Eurotiomycetidae</taxon>
        <taxon>Eurotiales</taxon>
        <taxon>Aspergillaceae</taxon>
        <taxon>Penicillium</taxon>
    </lineage>
</organism>
<evidence type="ECO:0000313" key="1">
    <source>
        <dbReference type="EMBL" id="KAJ5349908.1"/>
    </source>
</evidence>
<proteinExistence type="predicted"/>